<keyword evidence="5 9" id="KW-1133">Transmembrane helix</keyword>
<feature type="transmembrane region" description="Helical" evidence="9">
    <location>
        <begin position="62"/>
        <end position="80"/>
    </location>
</feature>
<evidence type="ECO:0000256" key="4">
    <source>
        <dbReference type="ARBA" id="ARBA00022692"/>
    </source>
</evidence>
<evidence type="ECO:0000313" key="11">
    <source>
        <dbReference type="Proteomes" id="UP000233837"/>
    </source>
</evidence>
<organism evidence="10 11">
    <name type="scientific">Dendrobium catenatum</name>
    <dbReference type="NCBI Taxonomy" id="906689"/>
    <lineage>
        <taxon>Eukaryota</taxon>
        <taxon>Viridiplantae</taxon>
        <taxon>Streptophyta</taxon>
        <taxon>Embryophyta</taxon>
        <taxon>Tracheophyta</taxon>
        <taxon>Spermatophyta</taxon>
        <taxon>Magnoliopsida</taxon>
        <taxon>Liliopsida</taxon>
        <taxon>Asparagales</taxon>
        <taxon>Orchidaceae</taxon>
        <taxon>Epidendroideae</taxon>
        <taxon>Malaxideae</taxon>
        <taxon>Dendrobiinae</taxon>
        <taxon>Dendrobium</taxon>
    </lineage>
</organism>
<gene>
    <name evidence="10" type="primary">CSLE6</name>
    <name evidence="10" type="ORF">MA16_Dca021057</name>
</gene>
<accession>A0A2I0W217</accession>
<dbReference type="AlphaFoldDB" id="A0A2I0W217"/>
<keyword evidence="6 9" id="KW-0472">Membrane</keyword>
<protein>
    <submittedName>
        <fullName evidence="10">Cellulose synthase-like protein E6</fullName>
    </submittedName>
</protein>
<sequence>MRTEELRSEVEMERKEGCLFEVRRGKGRPWWWLYAASMLLGLHLIWAYRVSHMPVAGEKGRWAWMAMFATELWFGFYWFITFSVRWNPTYRYTFKDRLSHRYEDKLPGVDVFICTADPIIEPPIIAINTVLSVLAYDYPPEKLSVYLSDDGGSIFTFYALLEASQFAKSWVPFCRKFNVQHMSPAIFFSKSSISVHDSRFSEWTTMKKLYKDMECRIDATMKQGYILKEIKAKHEGFLEWSFKSTSKDHQAIVKILIDGRDQIAKDIEGFALPTIVYMAREKRPKDALCFFMDEERGHEYAFVQFPQGYRNIIKHDLYATSLNTILMVDFPGHDGQGGPVYTGSCCFHRRDCLNGRKYNELSKIEMKGEKSNISEASVSILEERTKNLATCSYEENTQWGKEVFSFWFIPFAFVIALSYVVSLWESLYFGETLKSWWNEHRMWLYKRTTSYLFAFVDTILKLIGMNDLAFAITPKVADEESSKRYENGIMEFGSTSPMFVILSAVAMLNLFCLVGGIKQVIIYGVGSLGSFFLQFLLCGSLVLINLSFSFVITS</sequence>
<dbReference type="GO" id="GO:0016020">
    <property type="term" value="C:membrane"/>
    <property type="evidence" value="ECO:0007669"/>
    <property type="project" value="InterPro"/>
</dbReference>
<evidence type="ECO:0000256" key="1">
    <source>
        <dbReference type="ARBA" id="ARBA00004127"/>
    </source>
</evidence>
<evidence type="ECO:0000313" key="10">
    <source>
        <dbReference type="EMBL" id="PKU69697.1"/>
    </source>
</evidence>
<dbReference type="GO" id="GO:0071669">
    <property type="term" value="P:plant-type cell wall organization or biogenesis"/>
    <property type="evidence" value="ECO:0007669"/>
    <property type="project" value="UniProtKB-ARBA"/>
</dbReference>
<dbReference type="STRING" id="906689.A0A2I0W217"/>
<feature type="transmembrane region" description="Helical" evidence="9">
    <location>
        <begin position="406"/>
        <end position="430"/>
    </location>
</feature>
<reference evidence="10 11" key="2">
    <citation type="journal article" date="2017" name="Nature">
        <title>The Apostasia genome and the evolution of orchids.</title>
        <authorList>
            <person name="Zhang G.Q."/>
            <person name="Liu K.W."/>
            <person name="Li Z."/>
            <person name="Lohaus R."/>
            <person name="Hsiao Y.Y."/>
            <person name="Niu S.C."/>
            <person name="Wang J.Y."/>
            <person name="Lin Y.C."/>
            <person name="Xu Q."/>
            <person name="Chen L.J."/>
            <person name="Yoshida K."/>
            <person name="Fujiwara S."/>
            <person name="Wang Z.W."/>
            <person name="Zhang Y.Q."/>
            <person name="Mitsuda N."/>
            <person name="Wang M."/>
            <person name="Liu G.H."/>
            <person name="Pecoraro L."/>
            <person name="Huang H.X."/>
            <person name="Xiao X.J."/>
            <person name="Lin M."/>
            <person name="Wu X.Y."/>
            <person name="Wu W.L."/>
            <person name="Chen Y.Y."/>
            <person name="Chang S.B."/>
            <person name="Sakamoto S."/>
            <person name="Ohme-Takagi M."/>
            <person name="Yagi M."/>
            <person name="Zeng S.J."/>
            <person name="Shen C.Y."/>
            <person name="Yeh C.M."/>
            <person name="Luo Y.B."/>
            <person name="Tsai W.C."/>
            <person name="Van de Peer Y."/>
            <person name="Liu Z.J."/>
        </authorList>
    </citation>
    <scope>NUCLEOTIDE SEQUENCE [LARGE SCALE GENOMIC DNA]</scope>
    <source>
        <tissue evidence="10">The whole plant</tissue>
    </source>
</reference>
<feature type="transmembrane region" description="Helical" evidence="9">
    <location>
        <begin position="31"/>
        <end position="50"/>
    </location>
</feature>
<dbReference type="GO" id="GO:0030244">
    <property type="term" value="P:cellulose biosynthetic process"/>
    <property type="evidence" value="ECO:0007669"/>
    <property type="project" value="InterPro"/>
</dbReference>
<feature type="binding site" evidence="8">
    <location>
        <position position="150"/>
    </location>
    <ligand>
        <name>UDP-alpha-D-glucose</name>
        <dbReference type="ChEBI" id="CHEBI:58885"/>
    </ligand>
</feature>
<evidence type="ECO:0000256" key="6">
    <source>
        <dbReference type="ARBA" id="ARBA00023136"/>
    </source>
</evidence>
<dbReference type="Proteomes" id="UP000233837">
    <property type="component" value="Unassembled WGS sequence"/>
</dbReference>
<dbReference type="GO" id="GO:0071555">
    <property type="term" value="P:cell wall organization"/>
    <property type="evidence" value="ECO:0007669"/>
    <property type="project" value="UniProtKB-KW"/>
</dbReference>
<dbReference type="Pfam" id="PF03552">
    <property type="entry name" value="Cellulose_synt"/>
    <property type="match status" value="3"/>
</dbReference>
<keyword evidence="11" id="KW-1185">Reference proteome</keyword>
<dbReference type="InterPro" id="IPR029044">
    <property type="entry name" value="Nucleotide-diphossugar_trans"/>
</dbReference>
<evidence type="ECO:0000256" key="9">
    <source>
        <dbReference type="SAM" id="Phobius"/>
    </source>
</evidence>
<dbReference type="InterPro" id="IPR005150">
    <property type="entry name" value="Cellulose_synth"/>
</dbReference>
<dbReference type="EMBL" id="KZ503010">
    <property type="protein sequence ID" value="PKU69697.1"/>
    <property type="molecule type" value="Genomic_DNA"/>
</dbReference>
<feature type="transmembrane region" description="Helical" evidence="9">
    <location>
        <begin position="520"/>
        <end position="544"/>
    </location>
</feature>
<keyword evidence="7" id="KW-0961">Cell wall biogenesis/degradation</keyword>
<feature type="binding site" evidence="8">
    <location>
        <position position="121"/>
    </location>
    <ligand>
        <name>UDP-alpha-D-glucose</name>
        <dbReference type="ChEBI" id="CHEBI:58885"/>
    </ligand>
</feature>
<keyword evidence="4 9" id="KW-0812">Transmembrane</keyword>
<keyword evidence="3" id="KW-0808">Transferase</keyword>
<evidence type="ECO:0000256" key="7">
    <source>
        <dbReference type="ARBA" id="ARBA00023316"/>
    </source>
</evidence>
<reference evidence="10 11" key="1">
    <citation type="journal article" date="2016" name="Sci. Rep.">
        <title>The Dendrobium catenatum Lindl. genome sequence provides insights into polysaccharide synthase, floral development and adaptive evolution.</title>
        <authorList>
            <person name="Zhang G.Q."/>
            <person name="Xu Q."/>
            <person name="Bian C."/>
            <person name="Tsai W.C."/>
            <person name="Yeh C.M."/>
            <person name="Liu K.W."/>
            <person name="Yoshida K."/>
            <person name="Zhang L.S."/>
            <person name="Chang S.B."/>
            <person name="Chen F."/>
            <person name="Shi Y."/>
            <person name="Su Y.Y."/>
            <person name="Zhang Y.Q."/>
            <person name="Chen L.J."/>
            <person name="Yin Y."/>
            <person name="Lin M."/>
            <person name="Huang H."/>
            <person name="Deng H."/>
            <person name="Wang Z.W."/>
            <person name="Zhu S.L."/>
            <person name="Zhao X."/>
            <person name="Deng C."/>
            <person name="Niu S.C."/>
            <person name="Huang J."/>
            <person name="Wang M."/>
            <person name="Liu G.H."/>
            <person name="Yang H.J."/>
            <person name="Xiao X.J."/>
            <person name="Hsiao Y.Y."/>
            <person name="Wu W.L."/>
            <person name="Chen Y.Y."/>
            <person name="Mitsuda N."/>
            <person name="Ohme-Takagi M."/>
            <person name="Luo Y.B."/>
            <person name="Van de Peer Y."/>
            <person name="Liu Z.J."/>
        </authorList>
    </citation>
    <scope>NUCLEOTIDE SEQUENCE [LARGE SCALE GENOMIC DNA]</scope>
    <source>
        <tissue evidence="10">The whole plant</tissue>
    </source>
</reference>
<evidence type="ECO:0000256" key="2">
    <source>
        <dbReference type="ARBA" id="ARBA00022676"/>
    </source>
</evidence>
<evidence type="ECO:0000256" key="3">
    <source>
        <dbReference type="ARBA" id="ARBA00022679"/>
    </source>
</evidence>
<dbReference type="GO" id="GO:0012505">
    <property type="term" value="C:endomembrane system"/>
    <property type="evidence" value="ECO:0007669"/>
    <property type="project" value="UniProtKB-SubCell"/>
</dbReference>
<evidence type="ECO:0000256" key="8">
    <source>
        <dbReference type="PIRSR" id="PIRSR605150-2"/>
    </source>
</evidence>
<feature type="transmembrane region" description="Helical" evidence="9">
    <location>
        <begin position="492"/>
        <end position="513"/>
    </location>
</feature>
<dbReference type="Gene3D" id="3.90.550.10">
    <property type="entry name" value="Spore Coat Polysaccharide Biosynthesis Protein SpsA, Chain A"/>
    <property type="match status" value="1"/>
</dbReference>
<comment type="subcellular location">
    <subcellularLocation>
        <location evidence="1">Endomembrane system</location>
        <topology evidence="1">Multi-pass membrane protein</topology>
    </subcellularLocation>
</comment>
<keyword evidence="2" id="KW-0328">Glycosyltransferase</keyword>
<proteinExistence type="predicted"/>
<evidence type="ECO:0000256" key="5">
    <source>
        <dbReference type="ARBA" id="ARBA00022989"/>
    </source>
</evidence>
<dbReference type="PANTHER" id="PTHR13301">
    <property type="entry name" value="X-BOX TRANSCRIPTION FACTOR-RELATED"/>
    <property type="match status" value="1"/>
</dbReference>
<name>A0A2I0W217_9ASPA</name>
<dbReference type="GO" id="GO:0016760">
    <property type="term" value="F:cellulose synthase (UDP-forming) activity"/>
    <property type="evidence" value="ECO:0007669"/>
    <property type="project" value="InterPro"/>
</dbReference>